<evidence type="ECO:0000256" key="1">
    <source>
        <dbReference type="SAM" id="MobiDB-lite"/>
    </source>
</evidence>
<protein>
    <recommendedName>
        <fullName evidence="4">PhoD-like phosphatase metallophosphatase domain-containing protein</fullName>
    </recommendedName>
</protein>
<evidence type="ECO:0000313" key="3">
    <source>
        <dbReference type="Proteomes" id="UP000277236"/>
    </source>
</evidence>
<dbReference type="InterPro" id="IPR018946">
    <property type="entry name" value="PhoD-like_MPP"/>
</dbReference>
<comment type="caution">
    <text evidence="2">The sequence shown here is derived from an EMBL/GenBank/DDBJ whole genome shotgun (WGS) entry which is preliminary data.</text>
</comment>
<accession>A0A3M4LWK7</accession>
<feature type="compositionally biased region" description="Basic and acidic residues" evidence="1">
    <location>
        <begin position="704"/>
        <end position="713"/>
    </location>
</feature>
<dbReference type="EMBL" id="RBRE01000051">
    <property type="protein sequence ID" value="RMQ45534.1"/>
    <property type="molecule type" value="Genomic_DNA"/>
</dbReference>
<evidence type="ECO:0008006" key="4">
    <source>
        <dbReference type="Google" id="ProtNLM"/>
    </source>
</evidence>
<dbReference type="SUPFAM" id="SSF56300">
    <property type="entry name" value="Metallo-dependent phosphatases"/>
    <property type="match status" value="1"/>
</dbReference>
<dbReference type="PANTHER" id="PTHR37031:SF2">
    <property type="entry name" value="PHOD-LIKE PHOSPHATASE METALLOPHOSPHATASE DOMAIN-CONTAINING PROTEIN"/>
    <property type="match status" value="1"/>
</dbReference>
<reference evidence="2 3" key="1">
    <citation type="submission" date="2018-08" db="EMBL/GenBank/DDBJ databases">
        <title>Recombination of ecologically and evolutionarily significant loci maintains genetic cohesion in the Pseudomonas syringae species complex.</title>
        <authorList>
            <person name="Dillon M."/>
            <person name="Thakur S."/>
            <person name="Almeida R.N.D."/>
            <person name="Weir B.S."/>
            <person name="Guttman D.S."/>
        </authorList>
    </citation>
    <scope>NUCLEOTIDE SEQUENCE [LARGE SCALE GENOMIC DNA]</scope>
    <source>
        <strain evidence="2 3">ICMP 3353</strain>
    </source>
</reference>
<dbReference type="InterPro" id="IPR038607">
    <property type="entry name" value="PhoD-like_sf"/>
</dbReference>
<organism evidence="2 3">
    <name type="scientific">Pseudomonas cichorii</name>
    <dbReference type="NCBI Taxonomy" id="36746"/>
    <lineage>
        <taxon>Bacteria</taxon>
        <taxon>Pseudomonadati</taxon>
        <taxon>Pseudomonadota</taxon>
        <taxon>Gammaproteobacteria</taxon>
        <taxon>Pseudomonadales</taxon>
        <taxon>Pseudomonadaceae</taxon>
        <taxon>Pseudomonas</taxon>
    </lineage>
</organism>
<name>A0A3M4LWK7_PSECI</name>
<dbReference type="PANTHER" id="PTHR37031">
    <property type="entry name" value="METALLOPHOSPHATASE BINDING DOMAIN PROTEIN"/>
    <property type="match status" value="1"/>
</dbReference>
<evidence type="ECO:0000313" key="2">
    <source>
        <dbReference type="EMBL" id="RMQ45534.1"/>
    </source>
</evidence>
<feature type="region of interest" description="Disordered" evidence="1">
    <location>
        <begin position="688"/>
        <end position="713"/>
    </location>
</feature>
<sequence length="713" mass="80188">MSASTGTTLKHVAQRAPTVLKEFFTQPTVIFPVEIQSGPENRMSVPPAVPLPPLPAVLAGPILRRQEADRLVLWLTGSRALSLTLRLQFNDADGAQTCTDYPLDAEQCKVIAVGRHAFVHLIDVRLDSELPKDALIDYDLLIDGEQHSGIADWAPHLLYAEAGSPNFVVRSKIDQMLHGSCRKPHHPAAEGLLCVDRLLADSRNPLDRPALLMMSGDQIYADDVAGPMLRAIHALIERLGLFGEKLEGAVVDDSVDLYGHPASYYQRADLLPALKSNDTLRERFFGGVSKPVFTSSSADNHLVTLAEVMAMYLLVWSPTPWTLIEPDMPQLNAEQRERYAREQHLIDDFRSSLGGAARAMAHLPCMMIFDDHDITDDWNLSANWEESAYGHPFSRRIIGNALLAYLLCQGWGNNPDALDELIQQVAALSTEVNEQDNRWDCKNQDALIDALLHFQQWHYVLPTSPALVVLDTRTRRWRSESNFNQPSGLLDWEALSELQQELIDHQAAIIVSPAPVFGVKLIEAIQRVFSWLGYPLLVDAENWMAHRGAAQVILNIFRHSRTPGNYVILSGDVHYSFVYEILIRHRSGGPRIWQITSSGIKNEFPRRLLDTFDRLNRWLYSPRSPLNWFTKRRLMKVIPRTPEHSKAGERLWNSAGIGQVFFNDKGQPTLINQLNADGSAPTCFVEPEEYKDQRSTADSSFLENDGKTSDSHR</sequence>
<dbReference type="InterPro" id="IPR029052">
    <property type="entry name" value="Metallo-depent_PP-like"/>
</dbReference>
<dbReference type="AlphaFoldDB" id="A0A3M4LWK7"/>
<dbReference type="CDD" id="cd07389">
    <property type="entry name" value="MPP_PhoD"/>
    <property type="match status" value="1"/>
</dbReference>
<dbReference type="Proteomes" id="UP000277236">
    <property type="component" value="Unassembled WGS sequence"/>
</dbReference>
<dbReference type="Gene3D" id="3.60.21.70">
    <property type="entry name" value="PhoD-like phosphatase"/>
    <property type="match status" value="1"/>
</dbReference>
<proteinExistence type="predicted"/>
<gene>
    <name evidence="2" type="ORF">ALQ04_05188</name>
</gene>